<dbReference type="SFLD" id="SFLDG01060">
    <property type="entry name" value="BATS_domain_containing"/>
    <property type="match status" value="1"/>
</dbReference>
<feature type="binding site" evidence="5">
    <location>
        <position position="77"/>
    </location>
    <ligand>
        <name>[4Fe-4S] cluster</name>
        <dbReference type="ChEBI" id="CHEBI:49883"/>
        <note>4Fe-4S-S-AdoMet</note>
    </ligand>
</feature>
<evidence type="ECO:0000256" key="5">
    <source>
        <dbReference type="PIRSR" id="PIRSR004762-1"/>
    </source>
</evidence>
<accession>A0A3G1KUL6</accession>
<keyword evidence="2" id="KW-0479">Metal-binding</keyword>
<dbReference type="CDD" id="cd01335">
    <property type="entry name" value="Radical_SAM"/>
    <property type="match status" value="1"/>
</dbReference>
<dbReference type="GO" id="GO:0071524">
    <property type="term" value="P:pyrrolysine biosynthetic process"/>
    <property type="evidence" value="ECO:0007669"/>
    <property type="project" value="InterPro"/>
</dbReference>
<feature type="binding site" evidence="6">
    <location>
        <position position="178"/>
    </location>
    <ligand>
        <name>(3R)-3-methyl-D-ornithine</name>
        <dbReference type="ChEBI" id="CHEBI:64642"/>
    </ligand>
</feature>
<dbReference type="KEGG" id="fwa:DCMF_16375"/>
<dbReference type="PANTHER" id="PTHR43726">
    <property type="entry name" value="3-METHYLORNITHINE SYNTHASE"/>
    <property type="match status" value="1"/>
</dbReference>
<feature type="binding site" evidence="6">
    <location>
        <position position="308"/>
    </location>
    <ligand>
        <name>(3R)-3-methyl-D-ornithine</name>
        <dbReference type="ChEBI" id="CHEBI:64642"/>
    </ligand>
</feature>
<feature type="binding site" evidence="6">
    <location>
        <position position="155"/>
    </location>
    <ligand>
        <name>(3R)-3-methyl-D-ornithine</name>
        <dbReference type="ChEBI" id="CHEBI:64642"/>
    </ligand>
</feature>
<reference evidence="8 9" key="1">
    <citation type="submission" date="2016-10" db="EMBL/GenBank/DDBJ databases">
        <title>Complete Genome Sequence of Peptococcaceae strain DCMF.</title>
        <authorList>
            <person name="Edwards R.J."/>
            <person name="Holland S.I."/>
            <person name="Deshpande N.P."/>
            <person name="Wong Y.K."/>
            <person name="Ertan H."/>
            <person name="Manefield M."/>
            <person name="Russell T.L."/>
            <person name="Lee M.J."/>
        </authorList>
    </citation>
    <scope>NUCLEOTIDE SEQUENCE [LARGE SCALE GENOMIC DNA]</scope>
    <source>
        <strain evidence="8 9">DCMF</strain>
    </source>
</reference>
<evidence type="ECO:0000313" key="8">
    <source>
        <dbReference type="EMBL" id="ATW26136.1"/>
    </source>
</evidence>
<dbReference type="SUPFAM" id="SSF102114">
    <property type="entry name" value="Radical SAM enzymes"/>
    <property type="match status" value="1"/>
</dbReference>
<dbReference type="GO" id="GO:0016740">
    <property type="term" value="F:transferase activity"/>
    <property type="evidence" value="ECO:0007669"/>
    <property type="project" value="TreeGrafter"/>
</dbReference>
<keyword evidence="5" id="KW-0004">4Fe-4S</keyword>
<keyword evidence="9" id="KW-1185">Reference proteome</keyword>
<keyword evidence="3 5" id="KW-0408">Iron</keyword>
<dbReference type="InterPro" id="IPR013785">
    <property type="entry name" value="Aldolase_TIM"/>
</dbReference>
<dbReference type="OrthoDB" id="9775764at2"/>
<dbReference type="PIRSF" id="PIRSF004762">
    <property type="entry name" value="CHP00423"/>
    <property type="match status" value="1"/>
</dbReference>
<dbReference type="AlphaFoldDB" id="A0A3G1KUL6"/>
<dbReference type="Pfam" id="PF04055">
    <property type="entry name" value="Radical_SAM"/>
    <property type="match status" value="1"/>
</dbReference>
<sequence>MLREGGCFLSQETYYLDNLLDQGLSGRPVSPEKIMFLLNLNKDEDLEKLFQAARDRRERYFGQKIFLYGFIYFSTWCRNDCTFCYYRRSNPESNRYRKNVDETIEAAVRLKESGVHLIDLTLGEDPFYQRQKGFDDLADLISQVKRETKLPVMISPGVVPEDALKKLAAAGADWYACYQETHSKVLFNKLRIDQSYDARLHSKKMALKAGMLVEEGLLTGVGESLSDILISLEHMSRMGARQVRVMSFVPQKGTPMEGWRTSSRVQELKVIAVMRLLFPDRLIPASLDVDGIDGLQDRIKAGANVVTSLIPPQLGFAGVAQNSKDINEGYRTVYEVIPILEQMGLTAASPGEYRSWVNREKDKLRESNYKTKGA</sequence>
<evidence type="ECO:0000256" key="6">
    <source>
        <dbReference type="PIRSR" id="PIRSR004762-2"/>
    </source>
</evidence>
<feature type="binding site" evidence="6">
    <location>
        <position position="83"/>
    </location>
    <ligand>
        <name>S-adenosyl-L-methionine</name>
        <dbReference type="ChEBI" id="CHEBI:59789"/>
    </ligand>
</feature>
<comment type="cofactor">
    <cofactor evidence="5">
        <name>[4Fe-4S] cluster</name>
        <dbReference type="ChEBI" id="CHEBI:49883"/>
    </cofactor>
    <text evidence="5">Binds 1 [4Fe-4S] cluster. The cluster is coordinated with 3 cysteines and an exchangeable S-adenosyl-L-methionine.</text>
</comment>
<dbReference type="SFLD" id="SFLDF00349">
    <property type="entry name" value="3-methylornithine_synthase_(Py"/>
    <property type="match status" value="1"/>
</dbReference>
<dbReference type="Gene3D" id="3.20.20.70">
    <property type="entry name" value="Aldolase class I"/>
    <property type="match status" value="1"/>
</dbReference>
<dbReference type="PANTHER" id="PTHR43726:SF1">
    <property type="entry name" value="BIOTIN SYNTHASE"/>
    <property type="match status" value="1"/>
</dbReference>
<dbReference type="GO" id="GO:0046872">
    <property type="term" value="F:metal ion binding"/>
    <property type="evidence" value="ECO:0007669"/>
    <property type="project" value="UniProtKB-KW"/>
</dbReference>
<dbReference type="PROSITE" id="PS51918">
    <property type="entry name" value="RADICAL_SAM"/>
    <property type="match status" value="1"/>
</dbReference>
<feature type="binding site" evidence="6">
    <location>
        <position position="180"/>
    </location>
    <ligand>
        <name>S-adenosyl-L-methionine</name>
        <dbReference type="ChEBI" id="CHEBI:59789"/>
    </ligand>
</feature>
<feature type="binding site" evidence="6">
    <location>
        <position position="191"/>
    </location>
    <ligand>
        <name>S-adenosyl-L-methionine</name>
        <dbReference type="ChEBI" id="CHEBI:59789"/>
    </ligand>
</feature>
<gene>
    <name evidence="8" type="ORF">DCMF_16375</name>
</gene>
<evidence type="ECO:0000313" key="9">
    <source>
        <dbReference type="Proteomes" id="UP000323521"/>
    </source>
</evidence>
<dbReference type="Proteomes" id="UP000323521">
    <property type="component" value="Chromosome"/>
</dbReference>
<evidence type="ECO:0000256" key="3">
    <source>
        <dbReference type="ARBA" id="ARBA00023004"/>
    </source>
</evidence>
<dbReference type="InterPro" id="IPR023891">
    <property type="entry name" value="Pyrrolys_PylB"/>
</dbReference>
<evidence type="ECO:0000256" key="2">
    <source>
        <dbReference type="ARBA" id="ARBA00022723"/>
    </source>
</evidence>
<feature type="binding site" evidence="6">
    <location>
        <position position="199"/>
    </location>
    <ligand>
        <name>S-adenosyl-L-methionine</name>
        <dbReference type="ChEBI" id="CHEBI:59789"/>
    </ligand>
</feature>
<feature type="binding site" evidence="5">
    <location>
        <position position="81"/>
    </location>
    <ligand>
        <name>[4Fe-4S] cluster</name>
        <dbReference type="ChEBI" id="CHEBI:49883"/>
        <note>4Fe-4S-S-AdoMet</note>
    </ligand>
</feature>
<dbReference type="InterPro" id="IPR006638">
    <property type="entry name" value="Elp3/MiaA/NifB-like_rSAM"/>
</dbReference>
<evidence type="ECO:0000256" key="1">
    <source>
        <dbReference type="ARBA" id="ARBA00022691"/>
    </source>
</evidence>
<name>A0A3G1KUL6_FORW1</name>
<dbReference type="SMART" id="SM00729">
    <property type="entry name" value="Elp3"/>
    <property type="match status" value="1"/>
</dbReference>
<dbReference type="SFLD" id="SFLDS00029">
    <property type="entry name" value="Radical_SAM"/>
    <property type="match status" value="1"/>
</dbReference>
<dbReference type="NCBIfam" id="TIGR03910">
    <property type="entry name" value="pyrrolys_PylB"/>
    <property type="match status" value="1"/>
</dbReference>
<feature type="domain" description="Radical SAM core" evidence="7">
    <location>
        <begin position="63"/>
        <end position="288"/>
    </location>
</feature>
<organism evidence="8 9">
    <name type="scientific">Formimonas warabiya</name>
    <dbReference type="NCBI Taxonomy" id="1761012"/>
    <lineage>
        <taxon>Bacteria</taxon>
        <taxon>Bacillati</taxon>
        <taxon>Bacillota</taxon>
        <taxon>Clostridia</taxon>
        <taxon>Eubacteriales</taxon>
        <taxon>Peptococcaceae</taxon>
        <taxon>Candidatus Formimonas</taxon>
    </lineage>
</organism>
<feature type="binding site" evidence="6">
    <location>
        <position position="119"/>
    </location>
    <ligand>
        <name>(3R)-3-methyl-D-ornithine</name>
        <dbReference type="ChEBI" id="CHEBI:64642"/>
    </ligand>
</feature>
<evidence type="ECO:0000259" key="7">
    <source>
        <dbReference type="PROSITE" id="PS51918"/>
    </source>
</evidence>
<keyword evidence="4 5" id="KW-0411">Iron-sulfur</keyword>
<dbReference type="EMBL" id="CP017634">
    <property type="protein sequence ID" value="ATW26136.1"/>
    <property type="molecule type" value="Genomic_DNA"/>
</dbReference>
<evidence type="ECO:0000256" key="4">
    <source>
        <dbReference type="ARBA" id="ARBA00023014"/>
    </source>
</evidence>
<dbReference type="InterPro" id="IPR058240">
    <property type="entry name" value="rSAM_sf"/>
</dbReference>
<feature type="binding site" evidence="5">
    <location>
        <position position="84"/>
    </location>
    <ligand>
        <name>[4Fe-4S] cluster</name>
        <dbReference type="ChEBI" id="CHEBI:49883"/>
        <note>4Fe-4S-S-AdoMet</note>
    </ligand>
</feature>
<feature type="binding site" evidence="6">
    <location>
        <position position="244"/>
    </location>
    <ligand>
        <name>(3R)-3-methyl-D-ornithine</name>
        <dbReference type="ChEBI" id="CHEBI:64642"/>
    </ligand>
</feature>
<dbReference type="GO" id="GO:0051539">
    <property type="term" value="F:4 iron, 4 sulfur cluster binding"/>
    <property type="evidence" value="ECO:0007669"/>
    <property type="project" value="UniProtKB-KW"/>
</dbReference>
<feature type="binding site" evidence="6">
    <location>
        <position position="286"/>
    </location>
    <ligand>
        <name>(3R)-3-methyl-D-ornithine</name>
        <dbReference type="ChEBI" id="CHEBI:64642"/>
    </ligand>
</feature>
<proteinExistence type="predicted"/>
<keyword evidence="1 5" id="KW-0949">S-adenosyl-L-methionine</keyword>
<feature type="binding site" evidence="6">
    <location>
        <position position="307"/>
    </location>
    <ligand>
        <name>(3R)-3-methyl-D-ornithine</name>
        <dbReference type="ChEBI" id="CHEBI:64642"/>
    </ligand>
</feature>
<protein>
    <submittedName>
        <fullName evidence="8">Methylornithine synthase PylB</fullName>
    </submittedName>
</protein>
<dbReference type="InterPro" id="IPR007197">
    <property type="entry name" value="rSAM"/>
</dbReference>
<dbReference type="InterPro" id="IPR034422">
    <property type="entry name" value="HydE/PylB-like"/>
</dbReference>
<dbReference type="SFLD" id="SFLDG01280">
    <property type="entry name" value="HydE/PylB-like"/>
    <property type="match status" value="1"/>
</dbReference>